<dbReference type="Proteomes" id="UP000092666">
    <property type="component" value="Unassembled WGS sequence"/>
</dbReference>
<dbReference type="EMBL" id="KI669499">
    <property type="protein sequence ID" value="OCF35336.1"/>
    <property type="molecule type" value="Genomic_DNA"/>
</dbReference>
<gene>
    <name evidence="2" type="ORF">I316_02883</name>
</gene>
<name>A0A1B9GWD7_9TREE</name>
<evidence type="ECO:0000313" key="2">
    <source>
        <dbReference type="EMBL" id="OCF35336.1"/>
    </source>
</evidence>
<accession>A0A1B9GWD7</accession>
<reference evidence="2 3" key="1">
    <citation type="submission" date="2013-07" db="EMBL/GenBank/DDBJ databases">
        <title>The Genome Sequence of Cryptococcus heveanensis BCC8398.</title>
        <authorList>
            <consortium name="The Broad Institute Genome Sequencing Platform"/>
            <person name="Cuomo C."/>
            <person name="Litvintseva A."/>
            <person name="Chen Y."/>
            <person name="Heitman J."/>
            <person name="Sun S."/>
            <person name="Springer D."/>
            <person name="Dromer F."/>
            <person name="Young S.K."/>
            <person name="Zeng Q."/>
            <person name="Gargeya S."/>
            <person name="Fitzgerald M."/>
            <person name="Abouelleil A."/>
            <person name="Alvarado L."/>
            <person name="Berlin A.M."/>
            <person name="Chapman S.B."/>
            <person name="Dewar J."/>
            <person name="Goldberg J."/>
            <person name="Griggs A."/>
            <person name="Gujja S."/>
            <person name="Hansen M."/>
            <person name="Howarth C."/>
            <person name="Imamovic A."/>
            <person name="Larimer J."/>
            <person name="McCowan C."/>
            <person name="Murphy C."/>
            <person name="Pearson M."/>
            <person name="Priest M."/>
            <person name="Roberts A."/>
            <person name="Saif S."/>
            <person name="Shea T."/>
            <person name="Sykes S."/>
            <person name="Wortman J."/>
            <person name="Nusbaum C."/>
            <person name="Birren B."/>
        </authorList>
    </citation>
    <scope>NUCLEOTIDE SEQUENCE [LARGE SCALE GENOMIC DNA]</scope>
    <source>
        <strain evidence="2 3">BCC8398</strain>
    </source>
</reference>
<evidence type="ECO:0000313" key="3">
    <source>
        <dbReference type="Proteomes" id="UP000092666"/>
    </source>
</evidence>
<evidence type="ECO:0000256" key="1">
    <source>
        <dbReference type="SAM" id="MobiDB-lite"/>
    </source>
</evidence>
<keyword evidence="3" id="KW-1185">Reference proteome</keyword>
<sequence>MSSSASHTDYSVSVFDADGNEHVSQAFNPAAQSSFWSTNRSYGYCSSRAVDTSTTTGADAATTKSTVGPAASSATAGTASTAASGNNPQA</sequence>
<reference evidence="3" key="2">
    <citation type="submission" date="2013-12" db="EMBL/GenBank/DDBJ databases">
        <title>Evolution of pathogenesis and genome organization in the Tremellales.</title>
        <authorList>
            <person name="Cuomo C."/>
            <person name="Litvintseva A."/>
            <person name="Heitman J."/>
            <person name="Chen Y."/>
            <person name="Sun S."/>
            <person name="Springer D."/>
            <person name="Dromer F."/>
            <person name="Young S."/>
            <person name="Zeng Q."/>
            <person name="Chapman S."/>
            <person name="Gujja S."/>
            <person name="Saif S."/>
            <person name="Birren B."/>
        </authorList>
    </citation>
    <scope>NUCLEOTIDE SEQUENCE [LARGE SCALE GENOMIC DNA]</scope>
    <source>
        <strain evidence="3">BCC8398</strain>
    </source>
</reference>
<dbReference type="AlphaFoldDB" id="A0A1B9GWD7"/>
<proteinExistence type="predicted"/>
<organism evidence="2 3">
    <name type="scientific">Kwoniella heveanensis BCC8398</name>
    <dbReference type="NCBI Taxonomy" id="1296120"/>
    <lineage>
        <taxon>Eukaryota</taxon>
        <taxon>Fungi</taxon>
        <taxon>Dikarya</taxon>
        <taxon>Basidiomycota</taxon>
        <taxon>Agaricomycotina</taxon>
        <taxon>Tremellomycetes</taxon>
        <taxon>Tremellales</taxon>
        <taxon>Cryptococcaceae</taxon>
        <taxon>Kwoniella</taxon>
    </lineage>
</organism>
<protein>
    <submittedName>
        <fullName evidence="2">Uncharacterized protein</fullName>
    </submittedName>
</protein>
<feature type="region of interest" description="Disordered" evidence="1">
    <location>
        <begin position="49"/>
        <end position="90"/>
    </location>
</feature>